<proteinExistence type="predicted"/>
<dbReference type="InterPro" id="IPR003959">
    <property type="entry name" value="ATPase_AAA_core"/>
</dbReference>
<gene>
    <name evidence="2" type="ORF">IAI61_21855</name>
</gene>
<dbReference type="Proteomes" id="UP001518989">
    <property type="component" value="Unassembled WGS sequence"/>
</dbReference>
<dbReference type="PANTHER" id="PTHR43581:SF2">
    <property type="entry name" value="EXCINUCLEASE ATPASE SUBUNIT"/>
    <property type="match status" value="1"/>
</dbReference>
<dbReference type="SMART" id="SM00382">
    <property type="entry name" value="AAA"/>
    <property type="match status" value="1"/>
</dbReference>
<dbReference type="InterPro" id="IPR041685">
    <property type="entry name" value="AAA_GajA/Old/RecF-like"/>
</dbReference>
<sequence>MRLDELTVGSFKNLKDFHIDFDEGSPYTVLVGENGAGKSNLIEAITIIFRNLDLDEAAAFQYRLKYRCREHDVEVIADTAEQFPRFRARPKGTEEPYADLPRKRFMEVDDDGRPLYRPAFVFGYYSGPSDRLAGLYRTHEERYYRWIIKSPEQRGGRAVDDPNALRRLFYAQTMHGQFALLAFFMAPGDDAERDRAFLRQHLQIDGLDSVLFALRKPSWGNARKKGGDARFWHAEGEIRTFLERLYEVALLPARMARRIPADLGRDGPVEGLYLFLPKAEDLHQVYESYGDQYAFFTALESAHLSRVIGDHDVRTRVRLTTESGGGAVTYRELSEGEQQLLLVLGLLKFTARDDALFLLDEPDTHLNPVWSTQYLEFLDRFIRTRERGESCHIIMSSHDPLVLAGLGQTQVRILRRDTAGRAIAEPPMSDPRGMGIQAILASDLFRLPAAGLDTETQHELEEQRKLAVEENISVEQQQTLRDVTDRLNRKGFWKSDRDPLYQLFLQRFLPQWIERAKPEWQEAVQISPEHMQERDALADEIAAEIAEEAKAERAARE</sequence>
<evidence type="ECO:0000313" key="3">
    <source>
        <dbReference type="Proteomes" id="UP001518989"/>
    </source>
</evidence>
<reference evidence="2 3" key="1">
    <citation type="submission" date="2020-09" db="EMBL/GenBank/DDBJ databases">
        <title>Roseomonas.</title>
        <authorList>
            <person name="Zhu W."/>
        </authorList>
    </citation>
    <scope>NUCLEOTIDE SEQUENCE [LARGE SCALE GENOMIC DNA]</scope>
    <source>
        <strain evidence="2 3">573</strain>
    </source>
</reference>
<dbReference type="Pfam" id="PF13304">
    <property type="entry name" value="AAA_21"/>
    <property type="match status" value="1"/>
</dbReference>
<dbReference type="SUPFAM" id="SSF52540">
    <property type="entry name" value="P-loop containing nucleoside triphosphate hydrolases"/>
    <property type="match status" value="1"/>
</dbReference>
<keyword evidence="3" id="KW-1185">Reference proteome</keyword>
<evidence type="ECO:0000313" key="2">
    <source>
        <dbReference type="EMBL" id="MBO1081683.1"/>
    </source>
</evidence>
<accession>A0ABS3KW32</accession>
<dbReference type="RefSeq" id="WP_207419864.1">
    <property type="nucleotide sequence ID" value="NZ_CP061181.1"/>
</dbReference>
<dbReference type="EMBL" id="JACTNG010000018">
    <property type="protein sequence ID" value="MBO1081683.1"/>
    <property type="molecule type" value="Genomic_DNA"/>
</dbReference>
<dbReference type="PANTHER" id="PTHR43581">
    <property type="entry name" value="ATP/GTP PHOSPHATASE"/>
    <property type="match status" value="1"/>
</dbReference>
<name>A0ABS3KW32_9PROT</name>
<comment type="caution">
    <text evidence="2">The sequence shown here is derived from an EMBL/GenBank/DDBJ whole genome shotgun (WGS) entry which is preliminary data.</text>
</comment>
<organism evidence="2 3">
    <name type="scientific">Roseomonas haemaphysalidis</name>
    <dbReference type="NCBI Taxonomy" id="2768162"/>
    <lineage>
        <taxon>Bacteria</taxon>
        <taxon>Pseudomonadati</taxon>
        <taxon>Pseudomonadota</taxon>
        <taxon>Alphaproteobacteria</taxon>
        <taxon>Acetobacterales</taxon>
        <taxon>Roseomonadaceae</taxon>
        <taxon>Roseomonas</taxon>
    </lineage>
</organism>
<dbReference type="Gene3D" id="3.40.50.300">
    <property type="entry name" value="P-loop containing nucleotide triphosphate hydrolases"/>
    <property type="match status" value="2"/>
</dbReference>
<dbReference type="InterPro" id="IPR003593">
    <property type="entry name" value="AAA+_ATPase"/>
</dbReference>
<evidence type="ECO:0000259" key="1">
    <source>
        <dbReference type="SMART" id="SM00382"/>
    </source>
</evidence>
<protein>
    <submittedName>
        <fullName evidence="2">AAA family ATPase</fullName>
    </submittedName>
</protein>
<dbReference type="Pfam" id="PF13175">
    <property type="entry name" value="AAA_15"/>
    <property type="match status" value="1"/>
</dbReference>
<feature type="domain" description="AAA+ ATPase" evidence="1">
    <location>
        <begin position="24"/>
        <end position="417"/>
    </location>
</feature>
<dbReference type="InterPro" id="IPR027417">
    <property type="entry name" value="P-loop_NTPase"/>
</dbReference>
<dbReference type="InterPro" id="IPR051396">
    <property type="entry name" value="Bact_Antivir_Def_Nuclease"/>
</dbReference>